<organism evidence="2 3">
    <name type="scientific">Lithospermum erythrorhizon</name>
    <name type="common">Purple gromwell</name>
    <name type="synonym">Lithospermum officinale var. erythrorhizon</name>
    <dbReference type="NCBI Taxonomy" id="34254"/>
    <lineage>
        <taxon>Eukaryota</taxon>
        <taxon>Viridiplantae</taxon>
        <taxon>Streptophyta</taxon>
        <taxon>Embryophyta</taxon>
        <taxon>Tracheophyta</taxon>
        <taxon>Spermatophyta</taxon>
        <taxon>Magnoliopsida</taxon>
        <taxon>eudicotyledons</taxon>
        <taxon>Gunneridae</taxon>
        <taxon>Pentapetalae</taxon>
        <taxon>asterids</taxon>
        <taxon>lamiids</taxon>
        <taxon>Boraginales</taxon>
        <taxon>Boraginaceae</taxon>
        <taxon>Boraginoideae</taxon>
        <taxon>Lithospermeae</taxon>
        <taxon>Lithospermum</taxon>
    </lineage>
</organism>
<evidence type="ECO:0000256" key="1">
    <source>
        <dbReference type="SAM" id="MobiDB-lite"/>
    </source>
</evidence>
<accession>A0AAV3PP19</accession>
<sequence length="141" mass="15870">MSMEAELNSEVNINSEAREILGPAGNRELNKEEHLKKTQKKYQNKEVLQKKKKTEDEMKIKQKLVFTGKPKIVLKKKNFEVDQSNGVVKEKILGGVGSELKKKRVKKAPKVVPDGIQTIGLSSGPIKRCDWITPNSGNIFL</sequence>
<feature type="compositionally biased region" description="Basic and acidic residues" evidence="1">
    <location>
        <begin position="43"/>
        <end position="53"/>
    </location>
</feature>
<dbReference type="Proteomes" id="UP001454036">
    <property type="component" value="Unassembled WGS sequence"/>
</dbReference>
<keyword evidence="3" id="KW-1185">Reference proteome</keyword>
<gene>
    <name evidence="2" type="ORF">LIER_43231</name>
</gene>
<protein>
    <submittedName>
        <fullName evidence="2">Uncharacterized protein</fullName>
    </submittedName>
</protein>
<dbReference type="AlphaFoldDB" id="A0AAV3PP19"/>
<dbReference type="EMBL" id="BAABME010033615">
    <property type="protein sequence ID" value="GAA0153460.1"/>
    <property type="molecule type" value="Genomic_DNA"/>
</dbReference>
<feature type="region of interest" description="Disordered" evidence="1">
    <location>
        <begin position="1"/>
        <end position="53"/>
    </location>
</feature>
<proteinExistence type="predicted"/>
<name>A0AAV3PP19_LITER</name>
<comment type="caution">
    <text evidence="2">The sequence shown here is derived from an EMBL/GenBank/DDBJ whole genome shotgun (WGS) entry which is preliminary data.</text>
</comment>
<evidence type="ECO:0000313" key="2">
    <source>
        <dbReference type="EMBL" id="GAA0153460.1"/>
    </source>
</evidence>
<evidence type="ECO:0000313" key="3">
    <source>
        <dbReference type="Proteomes" id="UP001454036"/>
    </source>
</evidence>
<reference evidence="2 3" key="1">
    <citation type="submission" date="2024-01" db="EMBL/GenBank/DDBJ databases">
        <title>The complete chloroplast genome sequence of Lithospermum erythrorhizon: insights into the phylogenetic relationship among Boraginaceae species and the maternal lineages of purple gromwells.</title>
        <authorList>
            <person name="Okada T."/>
            <person name="Watanabe K."/>
        </authorList>
    </citation>
    <scope>NUCLEOTIDE SEQUENCE [LARGE SCALE GENOMIC DNA]</scope>
</reference>